<dbReference type="PRINTS" id="PR00625">
    <property type="entry name" value="JDOMAIN"/>
</dbReference>
<dbReference type="SUPFAM" id="SSF46565">
    <property type="entry name" value="Chaperone J-domain"/>
    <property type="match status" value="1"/>
</dbReference>
<feature type="compositionally biased region" description="Polar residues" evidence="1">
    <location>
        <begin position="168"/>
        <end position="182"/>
    </location>
</feature>
<dbReference type="PANTHER" id="PTHR44873">
    <property type="entry name" value="DNAJ HOMOLOG SUBFAMILY C MEMBER 30, MITOCHONDRIAL"/>
    <property type="match status" value="1"/>
</dbReference>
<dbReference type="Gene3D" id="1.10.287.110">
    <property type="entry name" value="DnaJ domain"/>
    <property type="match status" value="1"/>
</dbReference>
<dbReference type="PANTHER" id="PTHR44873:SF1">
    <property type="entry name" value="DNAJ HOMOLOG SUBFAMILY C MEMBER 30, MITOCHONDRIAL"/>
    <property type="match status" value="1"/>
</dbReference>
<proteinExistence type="predicted"/>
<accession>A0AAW0MRB9</accession>
<comment type="caution">
    <text evidence="4">The sequence shown here is derived from an EMBL/GenBank/DDBJ whole genome shotgun (WGS) entry which is preliminary data.</text>
</comment>
<dbReference type="AlphaFoldDB" id="A0AAW0MRB9"/>
<keyword evidence="2" id="KW-0812">Transmembrane</keyword>
<sequence length="256" mass="29500">MAPWTRGVFCAHPDTFKCTQQFKALCTFAFVLPEQEFKKRLGQQLFTDQQFCSNSRHYSWRGRDNSNKDAALPLYRSKTAYYDVLKVTPHATQSQIKTAYYKQSFIYHPDKNPGNTEAAQVFSEISEAYTVLGNISLRRKYDRGILSEPDVRSAGKPSGKPSKDSTSSKHASAAQQNTRQYTQQGGKGFYDFDAFYKAHYGEQLQREQEMRARKRRMQELQEKNKKTWQQRKILEILGTILCASAGLIIYSIKTSR</sequence>
<dbReference type="InterPro" id="IPR001623">
    <property type="entry name" value="DnaJ_domain"/>
</dbReference>
<feature type="domain" description="J" evidence="3">
    <location>
        <begin position="80"/>
        <end position="145"/>
    </location>
</feature>
<dbReference type="InterPro" id="IPR036869">
    <property type="entry name" value="J_dom_sf"/>
</dbReference>
<dbReference type="CDD" id="cd06257">
    <property type="entry name" value="DnaJ"/>
    <property type="match status" value="1"/>
</dbReference>
<evidence type="ECO:0000259" key="3">
    <source>
        <dbReference type="PROSITE" id="PS50076"/>
    </source>
</evidence>
<organism evidence="4 5">
    <name type="scientific">Mugilogobius chulae</name>
    <name type="common">yellowstripe goby</name>
    <dbReference type="NCBI Taxonomy" id="88201"/>
    <lineage>
        <taxon>Eukaryota</taxon>
        <taxon>Metazoa</taxon>
        <taxon>Chordata</taxon>
        <taxon>Craniata</taxon>
        <taxon>Vertebrata</taxon>
        <taxon>Euteleostomi</taxon>
        <taxon>Actinopterygii</taxon>
        <taxon>Neopterygii</taxon>
        <taxon>Teleostei</taxon>
        <taxon>Neoteleostei</taxon>
        <taxon>Acanthomorphata</taxon>
        <taxon>Gobiaria</taxon>
        <taxon>Gobiiformes</taxon>
        <taxon>Gobioidei</taxon>
        <taxon>Gobiidae</taxon>
        <taxon>Gobionellinae</taxon>
        <taxon>Mugilogobius</taxon>
    </lineage>
</organism>
<evidence type="ECO:0000256" key="2">
    <source>
        <dbReference type="SAM" id="Phobius"/>
    </source>
</evidence>
<dbReference type="Pfam" id="PF00226">
    <property type="entry name" value="DnaJ"/>
    <property type="match status" value="1"/>
</dbReference>
<keyword evidence="5" id="KW-1185">Reference proteome</keyword>
<name>A0AAW0MRB9_9GOBI</name>
<protein>
    <recommendedName>
        <fullName evidence="3">J domain-containing protein</fullName>
    </recommendedName>
</protein>
<evidence type="ECO:0000313" key="5">
    <source>
        <dbReference type="Proteomes" id="UP001460270"/>
    </source>
</evidence>
<evidence type="ECO:0000313" key="4">
    <source>
        <dbReference type="EMBL" id="KAK7882645.1"/>
    </source>
</evidence>
<keyword evidence="2" id="KW-0472">Membrane</keyword>
<dbReference type="EMBL" id="JBBPFD010000021">
    <property type="protein sequence ID" value="KAK7882645.1"/>
    <property type="molecule type" value="Genomic_DNA"/>
</dbReference>
<dbReference type="SMART" id="SM00271">
    <property type="entry name" value="DnaJ"/>
    <property type="match status" value="1"/>
</dbReference>
<dbReference type="PROSITE" id="PS50076">
    <property type="entry name" value="DNAJ_2"/>
    <property type="match status" value="1"/>
</dbReference>
<feature type="transmembrane region" description="Helical" evidence="2">
    <location>
        <begin position="233"/>
        <end position="252"/>
    </location>
</feature>
<evidence type="ECO:0000256" key="1">
    <source>
        <dbReference type="SAM" id="MobiDB-lite"/>
    </source>
</evidence>
<dbReference type="InterPro" id="IPR053025">
    <property type="entry name" value="Mito_ATP_Synthase-Asso"/>
</dbReference>
<dbReference type="Proteomes" id="UP001460270">
    <property type="component" value="Unassembled WGS sequence"/>
</dbReference>
<gene>
    <name evidence="4" type="ORF">WMY93_028819</name>
</gene>
<reference evidence="5" key="1">
    <citation type="submission" date="2024-04" db="EMBL/GenBank/DDBJ databases">
        <title>Salinicola lusitanus LLJ914,a marine bacterium isolated from the Okinawa Trough.</title>
        <authorList>
            <person name="Li J."/>
        </authorList>
    </citation>
    <scope>NUCLEOTIDE SEQUENCE [LARGE SCALE GENOMIC DNA]</scope>
</reference>
<feature type="region of interest" description="Disordered" evidence="1">
    <location>
        <begin position="148"/>
        <end position="182"/>
    </location>
</feature>
<keyword evidence="2" id="KW-1133">Transmembrane helix</keyword>